<gene>
    <name evidence="3" type="ORF">XYCOK13_27240</name>
</gene>
<accession>A0A8J4M2I5</accession>
<evidence type="ECO:0000313" key="4">
    <source>
        <dbReference type="Proteomes" id="UP000677918"/>
    </source>
</evidence>
<sequence length="146" mass="15320">MESNEQQQQGQQPAFSEAPSASGMQAPEKHSGLGIAATVLGVLAIILAMIGFGMALSNQDILGSFDPDIADPYNLTAEEQQVVMVLGLIGLCFLGGGLLTLIGIIMGLISLFNKQRKKLFPILGTVLSAVPLVLFLFYTIIGASIA</sequence>
<organism evidence="3 4">
    <name type="scientific">Xylanibacillus composti</name>
    <dbReference type="NCBI Taxonomy" id="1572762"/>
    <lineage>
        <taxon>Bacteria</taxon>
        <taxon>Bacillati</taxon>
        <taxon>Bacillota</taxon>
        <taxon>Bacilli</taxon>
        <taxon>Bacillales</taxon>
        <taxon>Paenibacillaceae</taxon>
        <taxon>Xylanibacillus</taxon>
    </lineage>
</organism>
<feature type="compositionally biased region" description="Low complexity" evidence="1">
    <location>
        <begin position="1"/>
        <end position="12"/>
    </location>
</feature>
<keyword evidence="2" id="KW-0812">Transmembrane</keyword>
<evidence type="ECO:0000256" key="1">
    <source>
        <dbReference type="SAM" id="MobiDB-lite"/>
    </source>
</evidence>
<comment type="caution">
    <text evidence="3">The sequence shown here is derived from an EMBL/GenBank/DDBJ whole genome shotgun (WGS) entry which is preliminary data.</text>
</comment>
<keyword evidence="4" id="KW-1185">Reference proteome</keyword>
<evidence type="ECO:0008006" key="5">
    <source>
        <dbReference type="Google" id="ProtNLM"/>
    </source>
</evidence>
<feature type="transmembrane region" description="Helical" evidence="2">
    <location>
        <begin position="33"/>
        <end position="56"/>
    </location>
</feature>
<protein>
    <recommendedName>
        <fullName evidence="5">DUF4064 domain-containing protein</fullName>
    </recommendedName>
</protein>
<proteinExistence type="predicted"/>
<feature type="transmembrane region" description="Helical" evidence="2">
    <location>
        <begin position="119"/>
        <end position="141"/>
    </location>
</feature>
<dbReference type="EMBL" id="BOVK01000036">
    <property type="protein sequence ID" value="GIQ69900.1"/>
    <property type="molecule type" value="Genomic_DNA"/>
</dbReference>
<reference evidence="3" key="1">
    <citation type="submission" date="2021-04" db="EMBL/GenBank/DDBJ databases">
        <title>Draft genome sequence of Xylanibacillus composti strain K13.</title>
        <authorList>
            <person name="Uke A."/>
            <person name="Chhe C."/>
            <person name="Baramee S."/>
            <person name="Kosugi A."/>
        </authorList>
    </citation>
    <scope>NUCLEOTIDE SEQUENCE</scope>
    <source>
        <strain evidence="3">K13</strain>
    </source>
</reference>
<dbReference type="Proteomes" id="UP000677918">
    <property type="component" value="Unassembled WGS sequence"/>
</dbReference>
<evidence type="ECO:0000256" key="2">
    <source>
        <dbReference type="SAM" id="Phobius"/>
    </source>
</evidence>
<feature type="region of interest" description="Disordered" evidence="1">
    <location>
        <begin position="1"/>
        <end position="27"/>
    </location>
</feature>
<name>A0A8J4M2I5_9BACL</name>
<keyword evidence="2" id="KW-0472">Membrane</keyword>
<keyword evidence="2" id="KW-1133">Transmembrane helix</keyword>
<dbReference type="RefSeq" id="WP_213412682.1">
    <property type="nucleotide sequence ID" value="NZ_BOVK01000036.1"/>
</dbReference>
<feature type="transmembrane region" description="Helical" evidence="2">
    <location>
        <begin position="82"/>
        <end position="112"/>
    </location>
</feature>
<dbReference type="AlphaFoldDB" id="A0A8J4M2I5"/>
<evidence type="ECO:0000313" key="3">
    <source>
        <dbReference type="EMBL" id="GIQ69900.1"/>
    </source>
</evidence>